<dbReference type="AlphaFoldDB" id="A0A6G0YN23"/>
<keyword evidence="2" id="KW-1185">Reference proteome</keyword>
<comment type="caution">
    <text evidence="1">The sequence shown here is derived from an EMBL/GenBank/DDBJ whole genome shotgun (WGS) entry which is preliminary data.</text>
</comment>
<dbReference type="Proteomes" id="UP000478052">
    <property type="component" value="Unassembled WGS sequence"/>
</dbReference>
<accession>A0A6G0YN23</accession>
<reference evidence="1 2" key="1">
    <citation type="submission" date="2019-08" db="EMBL/GenBank/DDBJ databases">
        <title>Whole genome of Aphis craccivora.</title>
        <authorList>
            <person name="Voronova N.V."/>
            <person name="Shulinski R.S."/>
            <person name="Bandarenka Y.V."/>
            <person name="Zhorov D.G."/>
            <person name="Warner D."/>
        </authorList>
    </citation>
    <scope>NUCLEOTIDE SEQUENCE [LARGE SCALE GENOMIC DNA]</scope>
    <source>
        <strain evidence="1">180601</strain>
        <tissue evidence="1">Whole Body</tissue>
    </source>
</reference>
<evidence type="ECO:0000313" key="1">
    <source>
        <dbReference type="EMBL" id="KAF0759009.1"/>
    </source>
</evidence>
<organism evidence="1 2">
    <name type="scientific">Aphis craccivora</name>
    <name type="common">Cowpea aphid</name>
    <dbReference type="NCBI Taxonomy" id="307492"/>
    <lineage>
        <taxon>Eukaryota</taxon>
        <taxon>Metazoa</taxon>
        <taxon>Ecdysozoa</taxon>
        <taxon>Arthropoda</taxon>
        <taxon>Hexapoda</taxon>
        <taxon>Insecta</taxon>
        <taxon>Pterygota</taxon>
        <taxon>Neoptera</taxon>
        <taxon>Paraneoptera</taxon>
        <taxon>Hemiptera</taxon>
        <taxon>Sternorrhyncha</taxon>
        <taxon>Aphidomorpha</taxon>
        <taxon>Aphidoidea</taxon>
        <taxon>Aphididae</taxon>
        <taxon>Aphidini</taxon>
        <taxon>Aphis</taxon>
        <taxon>Aphis</taxon>
    </lineage>
</organism>
<dbReference type="EMBL" id="VUJU01003136">
    <property type="protein sequence ID" value="KAF0759009.1"/>
    <property type="molecule type" value="Genomic_DNA"/>
</dbReference>
<protein>
    <submittedName>
        <fullName evidence="1">Uncharacterized protein</fullName>
    </submittedName>
</protein>
<evidence type="ECO:0000313" key="2">
    <source>
        <dbReference type="Proteomes" id="UP000478052"/>
    </source>
</evidence>
<proteinExistence type="predicted"/>
<gene>
    <name evidence="1" type="ORF">FWK35_00009974</name>
</gene>
<name>A0A6G0YN23_APHCR</name>
<dbReference type="OrthoDB" id="6593055at2759"/>
<sequence length="69" mass="8220">MSNPNSYRTVIRYLKEKNVSFYTYQVYEDKPYRVVVRNLHPSTSIEFIKEELGNCGFLAQNLTNVLHYQ</sequence>